<dbReference type="InterPro" id="IPR036291">
    <property type="entry name" value="NAD(P)-bd_dom_sf"/>
</dbReference>
<proteinExistence type="predicted"/>
<dbReference type="GO" id="GO:0016491">
    <property type="term" value="F:oxidoreductase activity"/>
    <property type="evidence" value="ECO:0007669"/>
    <property type="project" value="UniProtKB-KW"/>
</dbReference>
<dbReference type="PANTHER" id="PTHR43818">
    <property type="entry name" value="BCDNA.GH03377"/>
    <property type="match status" value="1"/>
</dbReference>
<protein>
    <recommendedName>
        <fullName evidence="6">Gfo/Idh/MocA-like oxidoreductase N-terminal domain-containing protein</fullName>
    </recommendedName>
</protein>
<keyword evidence="1" id="KW-0560">Oxidoreductase</keyword>
<comment type="caution">
    <text evidence="4">The sequence shown here is derived from an EMBL/GenBank/DDBJ whole genome shotgun (WGS) entry which is preliminary data.</text>
</comment>
<keyword evidence="5" id="KW-1185">Reference proteome</keyword>
<dbReference type="OrthoDB" id="64915at2759"/>
<dbReference type="InterPro" id="IPR050463">
    <property type="entry name" value="Gfo/Idh/MocA_oxidrdct_glycsds"/>
</dbReference>
<dbReference type="Proteomes" id="UP000521943">
    <property type="component" value="Unassembled WGS sequence"/>
</dbReference>
<dbReference type="SUPFAM" id="SSF51735">
    <property type="entry name" value="NAD(P)-binding Rossmann-fold domains"/>
    <property type="match status" value="1"/>
</dbReference>
<evidence type="ECO:0000259" key="3">
    <source>
        <dbReference type="Pfam" id="PF22685"/>
    </source>
</evidence>
<dbReference type="SUPFAM" id="SSF55347">
    <property type="entry name" value="Glyceraldehyde-3-phosphate dehydrogenase-like, C-terminal domain"/>
    <property type="match status" value="1"/>
</dbReference>
<dbReference type="AlphaFoldDB" id="A0A8H6I7A2"/>
<sequence length="405" mass="43909">MSNTASSKPIRLGIVGLSTGGWAASAHVPALAHPSLSSTFTLTALQTSSETSAAAAKEALSKSWPSIDASEVMTYHGRDATDITNDPNVDVILVSVKAPDHKAILDKAVAAGKHVFSEYPPGKTLAESEQIRADVMRNGNIQFQVGLQATHSVLLRKVKKIIDYGKIGKIRSSTFIGNLPREPRYYQPEANDANLYSLDKTNGATLLTIPTAHKLSAFIYLLGPFATVSATGSRQYPTIDIYSAQDPTKFLRTIKSNALDHFTFTGSLKSGAHASITWKSGYKSTPGRKNLLWIIDGEEGSVTFEADDGNIMGTLDQKVSVNGKPVDEYMKDEGIEWVDDPALVVEEHEKGTFFESIRREWVEFGKSLRGGHGEFVSLDDAIEVQRVVDAVERSVELGGLGINLI</sequence>
<dbReference type="Gene3D" id="3.30.360.10">
    <property type="entry name" value="Dihydrodipicolinate Reductase, domain 2"/>
    <property type="match status" value="1"/>
</dbReference>
<gene>
    <name evidence="4" type="ORF">DFP72DRAFT_1102442</name>
</gene>
<evidence type="ECO:0000313" key="4">
    <source>
        <dbReference type="EMBL" id="KAF6759202.1"/>
    </source>
</evidence>
<dbReference type="EMBL" id="JACGCI010000016">
    <property type="protein sequence ID" value="KAF6759202.1"/>
    <property type="molecule type" value="Genomic_DNA"/>
</dbReference>
<dbReference type="Pfam" id="PF01408">
    <property type="entry name" value="GFO_IDH_MocA"/>
    <property type="match status" value="1"/>
</dbReference>
<dbReference type="Pfam" id="PF22685">
    <property type="entry name" value="Gal80p_C-like"/>
    <property type="match status" value="1"/>
</dbReference>
<dbReference type="Gene3D" id="3.40.50.720">
    <property type="entry name" value="NAD(P)-binding Rossmann-like Domain"/>
    <property type="match status" value="1"/>
</dbReference>
<dbReference type="InterPro" id="IPR055080">
    <property type="entry name" value="Gal80p-like_C"/>
</dbReference>
<dbReference type="InterPro" id="IPR000683">
    <property type="entry name" value="Gfo/Idh/MocA-like_OxRdtase_N"/>
</dbReference>
<accession>A0A8H6I7A2</accession>
<dbReference type="PANTHER" id="PTHR43818:SF11">
    <property type="entry name" value="BCDNA.GH03377"/>
    <property type="match status" value="1"/>
</dbReference>
<evidence type="ECO:0000313" key="5">
    <source>
        <dbReference type="Proteomes" id="UP000521943"/>
    </source>
</evidence>
<evidence type="ECO:0008006" key="6">
    <source>
        <dbReference type="Google" id="ProtNLM"/>
    </source>
</evidence>
<organism evidence="4 5">
    <name type="scientific">Ephemerocybe angulata</name>
    <dbReference type="NCBI Taxonomy" id="980116"/>
    <lineage>
        <taxon>Eukaryota</taxon>
        <taxon>Fungi</taxon>
        <taxon>Dikarya</taxon>
        <taxon>Basidiomycota</taxon>
        <taxon>Agaricomycotina</taxon>
        <taxon>Agaricomycetes</taxon>
        <taxon>Agaricomycetidae</taxon>
        <taxon>Agaricales</taxon>
        <taxon>Agaricineae</taxon>
        <taxon>Psathyrellaceae</taxon>
        <taxon>Ephemerocybe</taxon>
    </lineage>
</organism>
<name>A0A8H6I7A2_9AGAR</name>
<evidence type="ECO:0000256" key="1">
    <source>
        <dbReference type="ARBA" id="ARBA00023002"/>
    </source>
</evidence>
<feature type="domain" description="Gfo/Idh/MocA-like oxidoreductase N-terminal" evidence="2">
    <location>
        <begin position="10"/>
        <end position="146"/>
    </location>
</feature>
<evidence type="ECO:0000259" key="2">
    <source>
        <dbReference type="Pfam" id="PF01408"/>
    </source>
</evidence>
<dbReference type="GO" id="GO:0000166">
    <property type="term" value="F:nucleotide binding"/>
    <property type="evidence" value="ECO:0007669"/>
    <property type="project" value="InterPro"/>
</dbReference>
<feature type="domain" description="Gal80p-like C-terminal" evidence="3">
    <location>
        <begin position="156"/>
        <end position="305"/>
    </location>
</feature>
<reference evidence="4 5" key="1">
    <citation type="submission" date="2020-07" db="EMBL/GenBank/DDBJ databases">
        <title>Comparative genomics of pyrophilous fungi reveals a link between fire events and developmental genes.</title>
        <authorList>
            <consortium name="DOE Joint Genome Institute"/>
            <person name="Steindorff A.S."/>
            <person name="Carver A."/>
            <person name="Calhoun S."/>
            <person name="Stillman K."/>
            <person name="Liu H."/>
            <person name="Lipzen A."/>
            <person name="Pangilinan J."/>
            <person name="Labutti K."/>
            <person name="Bruns T.D."/>
            <person name="Grigoriev I.V."/>
        </authorList>
    </citation>
    <scope>NUCLEOTIDE SEQUENCE [LARGE SCALE GENOMIC DNA]</scope>
    <source>
        <strain evidence="4 5">CBS 144469</strain>
    </source>
</reference>